<sequence>MWSIDYKSRARSVKAVFISIQRPLAEWPHPSGPPRHNARIVRREPGVNGRQDKDLRTCAWAWTRRGTIIITQKRQSARIEFCAENEGSLKAYSVSIHMINCVGNGLQSPKPLPSPFGESRGEESLRQTEDLSLPPTSPVKRNGDDVRANVAFIQVQPSSLTPGNCGHLERVNRMRIRTLTTTQNSKHRPMGRISPSQCPSGHLRHGQQPDGDRVLHQPAHTGRVVMRFGE</sequence>
<proteinExistence type="predicted"/>
<organism evidence="2 3">
    <name type="scientific">Elysia crispata</name>
    <name type="common">lettuce slug</name>
    <dbReference type="NCBI Taxonomy" id="231223"/>
    <lineage>
        <taxon>Eukaryota</taxon>
        <taxon>Metazoa</taxon>
        <taxon>Spiralia</taxon>
        <taxon>Lophotrochozoa</taxon>
        <taxon>Mollusca</taxon>
        <taxon>Gastropoda</taxon>
        <taxon>Heterobranchia</taxon>
        <taxon>Euthyneura</taxon>
        <taxon>Panpulmonata</taxon>
        <taxon>Sacoglossa</taxon>
        <taxon>Placobranchoidea</taxon>
        <taxon>Plakobranchidae</taxon>
        <taxon>Elysia</taxon>
    </lineage>
</organism>
<accession>A0AAE0YZX9</accession>
<feature type="region of interest" description="Disordered" evidence="1">
    <location>
        <begin position="107"/>
        <end position="143"/>
    </location>
</feature>
<dbReference type="AlphaFoldDB" id="A0AAE0YZX9"/>
<comment type="caution">
    <text evidence="2">The sequence shown here is derived from an EMBL/GenBank/DDBJ whole genome shotgun (WGS) entry which is preliminary data.</text>
</comment>
<dbReference type="Proteomes" id="UP001283361">
    <property type="component" value="Unassembled WGS sequence"/>
</dbReference>
<evidence type="ECO:0000313" key="3">
    <source>
        <dbReference type="Proteomes" id="UP001283361"/>
    </source>
</evidence>
<keyword evidence="3" id="KW-1185">Reference proteome</keyword>
<dbReference type="EMBL" id="JAWDGP010005045">
    <property type="protein sequence ID" value="KAK3760145.1"/>
    <property type="molecule type" value="Genomic_DNA"/>
</dbReference>
<name>A0AAE0YZX9_9GAST</name>
<evidence type="ECO:0000256" key="1">
    <source>
        <dbReference type="SAM" id="MobiDB-lite"/>
    </source>
</evidence>
<feature type="compositionally biased region" description="Basic and acidic residues" evidence="1">
    <location>
        <begin position="119"/>
        <end position="129"/>
    </location>
</feature>
<evidence type="ECO:0000313" key="2">
    <source>
        <dbReference type="EMBL" id="KAK3760145.1"/>
    </source>
</evidence>
<gene>
    <name evidence="2" type="ORF">RRG08_041986</name>
</gene>
<reference evidence="2" key="1">
    <citation type="journal article" date="2023" name="G3 (Bethesda)">
        <title>A reference genome for the long-term kleptoplast-retaining sea slug Elysia crispata morphotype clarki.</title>
        <authorList>
            <person name="Eastman K.E."/>
            <person name="Pendleton A.L."/>
            <person name="Shaikh M.A."/>
            <person name="Suttiyut T."/>
            <person name="Ogas R."/>
            <person name="Tomko P."/>
            <person name="Gavelis G."/>
            <person name="Widhalm J.R."/>
            <person name="Wisecaver J.H."/>
        </authorList>
    </citation>
    <scope>NUCLEOTIDE SEQUENCE</scope>
    <source>
        <strain evidence="2">ECLA1</strain>
    </source>
</reference>
<protein>
    <submittedName>
        <fullName evidence="2">Uncharacterized protein</fullName>
    </submittedName>
</protein>
<feature type="region of interest" description="Disordered" evidence="1">
    <location>
        <begin position="182"/>
        <end position="215"/>
    </location>
</feature>